<dbReference type="EMBL" id="JAUSVX010000013">
    <property type="protein sequence ID" value="MDQ0472819.1"/>
    <property type="molecule type" value="Genomic_DNA"/>
</dbReference>
<accession>A0ABU0JEX0</accession>
<keyword evidence="3" id="KW-1185">Reference proteome</keyword>
<dbReference type="RefSeq" id="WP_307280183.1">
    <property type="nucleotide sequence ID" value="NZ_JAUSVX010000013.1"/>
</dbReference>
<evidence type="ECO:0000259" key="1">
    <source>
        <dbReference type="Pfam" id="PF07157"/>
    </source>
</evidence>
<dbReference type="Proteomes" id="UP001242480">
    <property type="component" value="Unassembled WGS sequence"/>
</dbReference>
<name>A0ABU0JEX0_9HYPH</name>
<gene>
    <name evidence="2" type="ORF">QO011_005849</name>
</gene>
<feature type="domain" description="DNA circulation N-terminal" evidence="1">
    <location>
        <begin position="8"/>
        <end position="94"/>
    </location>
</feature>
<evidence type="ECO:0000313" key="3">
    <source>
        <dbReference type="Proteomes" id="UP001242480"/>
    </source>
</evidence>
<dbReference type="Pfam" id="PF07157">
    <property type="entry name" value="DNA_circ_N"/>
    <property type="match status" value="1"/>
</dbReference>
<protein>
    <submittedName>
        <fullName evidence="2">Prophage DNA circulation protein</fullName>
    </submittedName>
</protein>
<dbReference type="InterPro" id="IPR009826">
    <property type="entry name" value="DNA_circ_N"/>
</dbReference>
<comment type="caution">
    <text evidence="2">The sequence shown here is derived from an EMBL/GenBank/DDBJ whole genome shotgun (WGS) entry which is preliminary data.</text>
</comment>
<proteinExistence type="predicted"/>
<reference evidence="2 3" key="1">
    <citation type="submission" date="2023-07" db="EMBL/GenBank/DDBJ databases">
        <title>Genomic Encyclopedia of Type Strains, Phase IV (KMG-IV): sequencing the most valuable type-strain genomes for metagenomic binning, comparative biology and taxonomic classification.</title>
        <authorList>
            <person name="Goeker M."/>
        </authorList>
    </citation>
    <scope>NUCLEOTIDE SEQUENCE [LARGE SCALE GENOMIC DNA]</scope>
    <source>
        <strain evidence="2 3">DSM 19619</strain>
    </source>
</reference>
<evidence type="ECO:0000313" key="2">
    <source>
        <dbReference type="EMBL" id="MDQ0472819.1"/>
    </source>
</evidence>
<sequence>MRDYQATLRPASYRGVRFYVENEGQAGGRRLQVHEFPGRDAPVVEDLGRKAGRFTVRAYVASDDFEGEIEALFSACNQMGPGALVLPALGALTVHCLDISTTAERGRRGYASFDLAFVEEGAGSAPYALGLGGRLAVGLADGIAGIVGPALDAVMGIVGPALDVAGWVEEASRLTMIDALAGIDVARLAAGLPADLSASVSAALGDAVDGLGSVAGMVGFGATAAGAIRLFAGDEASDLTLSALEALAEPAAATVLPARATRSRQTEARQADAIRAAVSVAAYAEACAGAAARTYASRREAVAWRTRYAELGGRVVEAVAAALDEDSYAAANQVRGTLAQHLSRTVATLAPIVRVTANESLPATVWAWQLYRDPARAAELAAFNDVPHAAFMPTVFEAPSR</sequence>
<organism evidence="2 3">
    <name type="scientific">Labrys wisconsinensis</name>
    <dbReference type="NCBI Taxonomy" id="425677"/>
    <lineage>
        <taxon>Bacteria</taxon>
        <taxon>Pseudomonadati</taxon>
        <taxon>Pseudomonadota</taxon>
        <taxon>Alphaproteobacteria</taxon>
        <taxon>Hyphomicrobiales</taxon>
        <taxon>Xanthobacteraceae</taxon>
        <taxon>Labrys</taxon>
    </lineage>
</organism>